<dbReference type="OrthoDB" id="1680591at2"/>
<dbReference type="Proteomes" id="UP000443070">
    <property type="component" value="Unassembled WGS sequence"/>
</dbReference>
<dbReference type="Proteomes" id="UP000484547">
    <property type="component" value="Unassembled WGS sequence"/>
</dbReference>
<reference evidence="5 6" key="2">
    <citation type="journal article" date="2019" name="Nat. Med.">
        <title>A library of human gut bacterial isolates paired with longitudinal multiomics data enables mechanistic microbiome research.</title>
        <authorList>
            <person name="Poyet M."/>
            <person name="Groussin M."/>
            <person name="Gibbons S.M."/>
            <person name="Avila-Pacheco J."/>
            <person name="Jiang X."/>
            <person name="Kearney S.M."/>
            <person name="Perrotta A.R."/>
            <person name="Berdy B."/>
            <person name="Zhao S."/>
            <person name="Lieberman T.D."/>
            <person name="Swanson P.K."/>
            <person name="Smith M."/>
            <person name="Roesemann S."/>
            <person name="Alexander J.E."/>
            <person name="Rich S.A."/>
            <person name="Livny J."/>
            <person name="Vlamakis H."/>
            <person name="Clish C."/>
            <person name="Bullock K."/>
            <person name="Deik A."/>
            <person name="Scott J."/>
            <person name="Pierce K.A."/>
            <person name="Xavier R.J."/>
            <person name="Alm E.J."/>
        </authorList>
    </citation>
    <scope>NUCLEOTIDE SEQUENCE [LARGE SCALE GENOMIC DNA]</scope>
    <source>
        <strain evidence="3 6">BIOML-A13</strain>
        <strain evidence="4 5">BIOML-A3</strain>
    </source>
</reference>
<feature type="transmembrane region" description="Helical" evidence="1">
    <location>
        <begin position="21"/>
        <end position="39"/>
    </location>
</feature>
<evidence type="ECO:0000313" key="6">
    <source>
        <dbReference type="Proteomes" id="UP000484547"/>
    </source>
</evidence>
<reference evidence="2" key="1">
    <citation type="submission" date="2012-11" db="EMBL/GenBank/DDBJ databases">
        <title>Dependencies among metagenomic species, viruses, plasmids and units of genetic variation.</title>
        <authorList>
            <person name="Nielsen H.B."/>
            <person name="Almeida M."/>
            <person name="Juncker A.S."/>
            <person name="Rasmussen S."/>
            <person name="Li J."/>
            <person name="Sunagawa S."/>
            <person name="Plichta D."/>
            <person name="Gautier L."/>
            <person name="Le Chatelier E."/>
            <person name="Peletier E."/>
            <person name="Bonde I."/>
            <person name="Nielsen T."/>
            <person name="Manichanh C."/>
            <person name="Arumugam M."/>
            <person name="Batto J."/>
            <person name="Santos M.B.Q.D."/>
            <person name="Blom N."/>
            <person name="Borruel N."/>
            <person name="Burgdorf K.S."/>
            <person name="Boumezbeur F."/>
            <person name="Casellas F."/>
            <person name="Dore J."/>
            <person name="Guarner F."/>
            <person name="Hansen T."/>
            <person name="Hildebrand F."/>
            <person name="Kaas R.S."/>
            <person name="Kennedy S."/>
            <person name="Kristiansen K."/>
            <person name="Kultima J.R."/>
            <person name="Leonard P."/>
            <person name="Levenez F."/>
            <person name="Lund O."/>
            <person name="Moumen B."/>
            <person name="Le Paslier D."/>
            <person name="Pons N."/>
            <person name="Pedersen O."/>
            <person name="Prifti E."/>
            <person name="Qin J."/>
            <person name="Raes J."/>
            <person name="Tap J."/>
            <person name="Tims S."/>
            <person name="Ussery D.W."/>
            <person name="Yamada T."/>
            <person name="MetaHit consortium"/>
            <person name="Renault P."/>
            <person name="Sicheritz-Ponten T."/>
            <person name="Bork P."/>
            <person name="Wang J."/>
            <person name="Brunak S."/>
            <person name="Ehrlich S.D."/>
        </authorList>
    </citation>
    <scope>NUCLEOTIDE SEQUENCE [LARGE SCALE GENOMIC DNA]</scope>
</reference>
<dbReference type="RefSeq" id="WP_021717257.1">
    <property type="nucleotide sequence ID" value="NZ_AP025560.1"/>
</dbReference>
<keyword evidence="1" id="KW-0472">Membrane</keyword>
<keyword evidence="1" id="KW-1133">Transmembrane helix</keyword>
<dbReference type="EMBL" id="WNBW01000001">
    <property type="protein sequence ID" value="MTU02786.1"/>
    <property type="molecule type" value="Genomic_DNA"/>
</dbReference>
<evidence type="ECO:0000313" key="2">
    <source>
        <dbReference type="EMBL" id="CDB45216.1"/>
    </source>
</evidence>
<evidence type="ECO:0000256" key="1">
    <source>
        <dbReference type="SAM" id="Phobius"/>
    </source>
</evidence>
<evidence type="ECO:0000313" key="3">
    <source>
        <dbReference type="EMBL" id="MTT74655.1"/>
    </source>
</evidence>
<sequence length="174" mass="20901">MKGLFCLNEIYREESQVSDRRMQISYGGLAVIVLLWIYEGYRYVNTGYFSPLGWGFNILFLLMWIWRVVFKYTYILRDGEMEVISHGVGIRRSFKVDLTKTESYTNKYIKSFFKKTKIRHYIHRYSSVDPNEQRLLVFTEGKDNKRLAGIIFKCSEKFLRELRKQMPDKFLNLN</sequence>
<accession>A0A3G9H6B9</accession>
<gene>
    <name evidence="2" type="ORF">BN533_00354</name>
    <name evidence="3" type="ORF">GMD11_00025</name>
    <name evidence="4" type="ORF">GMD18_00020</name>
</gene>
<dbReference type="EMBL" id="CBDS010000026">
    <property type="protein sequence ID" value="CDB45216.1"/>
    <property type="molecule type" value="Genomic_DNA"/>
</dbReference>
<evidence type="ECO:0008006" key="7">
    <source>
        <dbReference type="Google" id="ProtNLM"/>
    </source>
</evidence>
<accession>R6IIQ4</accession>
<evidence type="ECO:0000313" key="4">
    <source>
        <dbReference type="EMBL" id="MTU02786.1"/>
    </source>
</evidence>
<dbReference type="AlphaFoldDB" id="A0A3G9H6B9"/>
<feature type="transmembrane region" description="Helical" evidence="1">
    <location>
        <begin position="51"/>
        <end position="70"/>
    </location>
</feature>
<proteinExistence type="predicted"/>
<protein>
    <recommendedName>
        <fullName evidence="7">DUF304 domain-containing protein</fullName>
    </recommendedName>
</protein>
<dbReference type="EMBL" id="WNBM01000001">
    <property type="protein sequence ID" value="MTT74655.1"/>
    <property type="molecule type" value="Genomic_DNA"/>
</dbReference>
<keyword evidence="5" id="KW-1185">Reference proteome</keyword>
<keyword evidence="1" id="KW-0812">Transmembrane</keyword>
<evidence type="ECO:0000313" key="5">
    <source>
        <dbReference type="Proteomes" id="UP000443070"/>
    </source>
</evidence>
<comment type="caution">
    <text evidence="2">The sequence shown here is derived from an EMBL/GenBank/DDBJ whole genome shotgun (WGS) entry which is preliminary data.</text>
</comment>
<organism evidence="2">
    <name type="scientific">Phascolarctobacterium faecium</name>
    <dbReference type="NCBI Taxonomy" id="33025"/>
    <lineage>
        <taxon>Bacteria</taxon>
        <taxon>Bacillati</taxon>
        <taxon>Bacillota</taxon>
        <taxon>Negativicutes</taxon>
        <taxon>Acidaminococcales</taxon>
        <taxon>Acidaminococcaceae</taxon>
        <taxon>Phascolarctobacterium</taxon>
    </lineage>
</organism>
<name>A0A3G9H6B9_9FIRM</name>